<comment type="caution">
    <text evidence="2">The sequence shown here is derived from an EMBL/GenBank/DDBJ whole genome shotgun (WGS) entry which is preliminary data.</text>
</comment>
<organism evidence="2 3">
    <name type="scientific">Mycobacterium tuberculosis</name>
    <dbReference type="NCBI Taxonomy" id="1773"/>
    <lineage>
        <taxon>Bacteria</taxon>
        <taxon>Bacillati</taxon>
        <taxon>Actinomycetota</taxon>
        <taxon>Actinomycetes</taxon>
        <taxon>Mycobacteriales</taxon>
        <taxon>Mycobacteriaceae</taxon>
        <taxon>Mycobacterium</taxon>
        <taxon>Mycobacterium tuberculosis complex</taxon>
    </lineage>
</organism>
<name>A0A916LBP7_MYCTX</name>
<evidence type="ECO:0000313" key="2">
    <source>
        <dbReference type="EMBL" id="COY37289.1"/>
    </source>
</evidence>
<feature type="compositionally biased region" description="Low complexity" evidence="1">
    <location>
        <begin position="28"/>
        <end position="41"/>
    </location>
</feature>
<dbReference type="PROSITE" id="PS51257">
    <property type="entry name" value="PROKAR_LIPOPROTEIN"/>
    <property type="match status" value="1"/>
</dbReference>
<gene>
    <name evidence="2" type="ORF">ERS007739_02501</name>
</gene>
<evidence type="ECO:0000313" key="3">
    <source>
        <dbReference type="Proteomes" id="UP000039021"/>
    </source>
</evidence>
<proteinExistence type="predicted"/>
<feature type="region of interest" description="Disordered" evidence="1">
    <location>
        <begin position="1"/>
        <end position="50"/>
    </location>
</feature>
<evidence type="ECO:0000256" key="1">
    <source>
        <dbReference type="SAM" id="MobiDB-lite"/>
    </source>
</evidence>
<sequence length="50" mass="5325">MIPKPSDVATPKSVPTMAMTSTACPKAPSTRPRPTTGSSSQRTDKGRPRR</sequence>
<dbReference type="EMBL" id="CSBK01001158">
    <property type="protein sequence ID" value="COY37289.1"/>
    <property type="molecule type" value="Genomic_DNA"/>
</dbReference>
<protein>
    <submittedName>
        <fullName evidence="2">Uncharacterized protein</fullName>
    </submittedName>
</protein>
<reference evidence="3" key="1">
    <citation type="submission" date="2015-03" db="EMBL/GenBank/DDBJ databases">
        <authorList>
            <consortium name="Pathogen Informatics"/>
        </authorList>
    </citation>
    <scope>NUCLEOTIDE SEQUENCE [LARGE SCALE GENOMIC DNA]</scope>
    <source>
        <strain evidence="3">N09902308</strain>
    </source>
</reference>
<dbReference type="AlphaFoldDB" id="A0A916LBP7"/>
<accession>A0A916LBP7</accession>
<dbReference type="Proteomes" id="UP000039021">
    <property type="component" value="Unassembled WGS sequence"/>
</dbReference>